<evidence type="ECO:0000313" key="2">
    <source>
        <dbReference type="Proteomes" id="UP001055811"/>
    </source>
</evidence>
<gene>
    <name evidence="1" type="ORF">L2E82_15090</name>
</gene>
<reference evidence="2" key="1">
    <citation type="journal article" date="2022" name="Mol. Ecol. Resour.">
        <title>The genomes of chicory, endive, great burdock and yacon provide insights into Asteraceae palaeo-polyploidization history and plant inulin production.</title>
        <authorList>
            <person name="Fan W."/>
            <person name="Wang S."/>
            <person name="Wang H."/>
            <person name="Wang A."/>
            <person name="Jiang F."/>
            <person name="Liu H."/>
            <person name="Zhao H."/>
            <person name="Xu D."/>
            <person name="Zhang Y."/>
        </authorList>
    </citation>
    <scope>NUCLEOTIDE SEQUENCE [LARGE SCALE GENOMIC DNA]</scope>
    <source>
        <strain evidence="2">cv. Punajuju</strain>
    </source>
</reference>
<sequence length="83" mass="9318">MRRAKGCKDSRTGGNDPIVSWYIIYLCELSLATLQTTSDDGGEIDCGEDQLAKSRVLPRKSFISRPHKSNRKQSHLHNTPHPP</sequence>
<name>A0ACB9F268_CICIN</name>
<reference evidence="1 2" key="2">
    <citation type="journal article" date="2022" name="Mol. Ecol. Resour.">
        <title>The genomes of chicory, endive, great burdock and yacon provide insights into Asteraceae paleo-polyploidization history and plant inulin production.</title>
        <authorList>
            <person name="Fan W."/>
            <person name="Wang S."/>
            <person name="Wang H."/>
            <person name="Wang A."/>
            <person name="Jiang F."/>
            <person name="Liu H."/>
            <person name="Zhao H."/>
            <person name="Xu D."/>
            <person name="Zhang Y."/>
        </authorList>
    </citation>
    <scope>NUCLEOTIDE SEQUENCE [LARGE SCALE GENOMIC DNA]</scope>
    <source>
        <strain evidence="2">cv. Punajuju</strain>
        <tissue evidence="1">Leaves</tissue>
    </source>
</reference>
<evidence type="ECO:0000313" key="1">
    <source>
        <dbReference type="EMBL" id="KAI3765066.1"/>
    </source>
</evidence>
<protein>
    <submittedName>
        <fullName evidence="1">Uncharacterized protein</fullName>
    </submittedName>
</protein>
<dbReference type="EMBL" id="CM042011">
    <property type="protein sequence ID" value="KAI3765066.1"/>
    <property type="molecule type" value="Genomic_DNA"/>
</dbReference>
<comment type="caution">
    <text evidence="1">The sequence shown here is derived from an EMBL/GenBank/DDBJ whole genome shotgun (WGS) entry which is preliminary data.</text>
</comment>
<proteinExistence type="predicted"/>
<keyword evidence="2" id="KW-1185">Reference proteome</keyword>
<dbReference type="Proteomes" id="UP001055811">
    <property type="component" value="Linkage Group LG03"/>
</dbReference>
<organism evidence="1 2">
    <name type="scientific">Cichorium intybus</name>
    <name type="common">Chicory</name>
    <dbReference type="NCBI Taxonomy" id="13427"/>
    <lineage>
        <taxon>Eukaryota</taxon>
        <taxon>Viridiplantae</taxon>
        <taxon>Streptophyta</taxon>
        <taxon>Embryophyta</taxon>
        <taxon>Tracheophyta</taxon>
        <taxon>Spermatophyta</taxon>
        <taxon>Magnoliopsida</taxon>
        <taxon>eudicotyledons</taxon>
        <taxon>Gunneridae</taxon>
        <taxon>Pentapetalae</taxon>
        <taxon>asterids</taxon>
        <taxon>campanulids</taxon>
        <taxon>Asterales</taxon>
        <taxon>Asteraceae</taxon>
        <taxon>Cichorioideae</taxon>
        <taxon>Cichorieae</taxon>
        <taxon>Cichoriinae</taxon>
        <taxon>Cichorium</taxon>
    </lineage>
</organism>
<accession>A0ACB9F268</accession>